<evidence type="ECO:0000313" key="3">
    <source>
        <dbReference type="Proteomes" id="UP001139168"/>
    </source>
</evidence>
<keyword evidence="1" id="KW-0472">Membrane</keyword>
<dbReference type="EMBL" id="JAJFZQ010000004">
    <property type="protein sequence ID" value="MCC3265611.1"/>
    <property type="molecule type" value="Genomic_DNA"/>
</dbReference>
<feature type="transmembrane region" description="Helical" evidence="1">
    <location>
        <begin position="107"/>
        <end position="128"/>
    </location>
</feature>
<comment type="caution">
    <text evidence="2">The sequence shown here is derived from an EMBL/GenBank/DDBJ whole genome shotgun (WGS) entry which is preliminary data.</text>
</comment>
<feature type="transmembrane region" description="Helical" evidence="1">
    <location>
        <begin position="204"/>
        <end position="231"/>
    </location>
</feature>
<protein>
    <submittedName>
        <fullName evidence="2">Uncharacterized protein</fullName>
    </submittedName>
</protein>
<dbReference type="Proteomes" id="UP001139168">
    <property type="component" value="Unassembled WGS sequence"/>
</dbReference>
<feature type="transmembrane region" description="Helical" evidence="1">
    <location>
        <begin position="134"/>
        <end position="153"/>
    </location>
</feature>
<keyword evidence="1" id="KW-0812">Transmembrane</keyword>
<evidence type="ECO:0000313" key="2">
    <source>
        <dbReference type="EMBL" id="MCC3265611.1"/>
    </source>
</evidence>
<gene>
    <name evidence="2" type="ORF">LJ752_06085</name>
</gene>
<feature type="transmembrane region" description="Helical" evidence="1">
    <location>
        <begin position="73"/>
        <end position="95"/>
    </location>
</feature>
<dbReference type="RefSeq" id="WP_227890440.1">
    <property type="nucleotide sequence ID" value="NZ_JAJFZQ010000004.1"/>
</dbReference>
<proteinExistence type="predicted"/>
<keyword evidence="3" id="KW-1185">Reference proteome</keyword>
<organism evidence="2 3">
    <name type="scientific">Arthrobacter gengyunqii</name>
    <dbReference type="NCBI Taxonomy" id="2886940"/>
    <lineage>
        <taxon>Bacteria</taxon>
        <taxon>Bacillati</taxon>
        <taxon>Actinomycetota</taxon>
        <taxon>Actinomycetes</taxon>
        <taxon>Micrococcales</taxon>
        <taxon>Micrococcaceae</taxon>
        <taxon>Arthrobacter</taxon>
    </lineage>
</organism>
<feature type="transmembrane region" description="Helical" evidence="1">
    <location>
        <begin position="160"/>
        <end position="184"/>
    </location>
</feature>
<name>A0ABS8GGM1_9MICC</name>
<sequence>METSDRATKHWFDDLVVELRLQDVPWDAIGDAVASAREFLADSGGTPVEVFGSARAYAESLDLPRNPASLSGMAALLVPTCLGLLGFFAVAAAVSSTDAAVDVTLPGLLLILTGLALAACAPWLLGFFVRGPVWRPAAGLMVVFTLQVLMAVLAKDTVLFTLPAVPTALIGGLVLLSTSLWGQFRKGAAPDPLVDPLAGPPSSSFGITLLEVLANWMLFLAAAAMAAWFLLRT</sequence>
<keyword evidence="1" id="KW-1133">Transmembrane helix</keyword>
<reference evidence="2" key="1">
    <citation type="submission" date="2021-10" db="EMBL/GenBank/DDBJ databases">
        <title>Novel species in genus Arthrobacter.</title>
        <authorList>
            <person name="Liu Y."/>
        </authorList>
    </citation>
    <scope>NUCLEOTIDE SEQUENCE</scope>
    <source>
        <strain evidence="2">Zg-Y786</strain>
    </source>
</reference>
<evidence type="ECO:0000256" key="1">
    <source>
        <dbReference type="SAM" id="Phobius"/>
    </source>
</evidence>
<accession>A0ABS8GGM1</accession>